<name>A0A163Z0F1_9MYCO</name>
<dbReference type="Gene3D" id="3.40.50.1820">
    <property type="entry name" value="alpha/beta hydrolase"/>
    <property type="match status" value="1"/>
</dbReference>
<dbReference type="InterPro" id="IPR029058">
    <property type="entry name" value="AB_hydrolase_fold"/>
</dbReference>
<evidence type="ECO:0008006" key="3">
    <source>
        <dbReference type="Google" id="ProtNLM"/>
    </source>
</evidence>
<proteinExistence type="predicted"/>
<comment type="caution">
    <text evidence="1">The sequence shown here is derived from an EMBL/GenBank/DDBJ whole genome shotgun (WGS) entry which is preliminary data.</text>
</comment>
<sequence length="98" mass="10617">MLHAMRSMMLKRPDLSDYLPRVAAPTLMLAARDDDEGWPLQQTEAACATMPNARAGVPSGSARVAPLLLDAELIARTLLGFWSEVAQDPAHDVEAFGQ</sequence>
<keyword evidence="2" id="KW-1185">Reference proteome</keyword>
<dbReference type="Proteomes" id="UP000077342">
    <property type="component" value="Unassembled WGS sequence"/>
</dbReference>
<accession>A0A163Z0F1</accession>
<dbReference type="AlphaFoldDB" id="A0A163Z0F1"/>
<evidence type="ECO:0000313" key="1">
    <source>
        <dbReference type="EMBL" id="KZS61060.1"/>
    </source>
</evidence>
<dbReference type="EMBL" id="LWCI01000120">
    <property type="protein sequence ID" value="KZS61060.1"/>
    <property type="molecule type" value="Genomic_DNA"/>
</dbReference>
<reference evidence="2" key="1">
    <citation type="submission" date="2016-04" db="EMBL/GenBank/DDBJ databases">
        <authorList>
            <person name="Strapagiel D."/>
            <person name="Borowka P."/>
            <person name="Marciniak B."/>
            <person name="Bakula Z."/>
            <person name="Van Ingen J."/>
            <person name="Safianowska A."/>
            <person name="Dziadek J."/>
            <person name="Jagielski T."/>
        </authorList>
    </citation>
    <scope>NUCLEOTIDE SEQUENCE [LARGE SCALE GENOMIC DNA]</scope>
    <source>
        <strain evidence="2">1010001458</strain>
    </source>
</reference>
<organism evidence="1 2">
    <name type="scientific">Mycobacterium ostraviense</name>
    <dbReference type="NCBI Taxonomy" id="2738409"/>
    <lineage>
        <taxon>Bacteria</taxon>
        <taxon>Bacillati</taxon>
        <taxon>Actinomycetota</taxon>
        <taxon>Actinomycetes</taxon>
        <taxon>Mycobacteriales</taxon>
        <taxon>Mycobacteriaceae</taxon>
        <taxon>Mycobacterium</taxon>
    </lineage>
</organism>
<protein>
    <recommendedName>
        <fullName evidence="3">Alpha/beta hydrolase</fullName>
    </recommendedName>
</protein>
<dbReference type="SUPFAM" id="SSF53474">
    <property type="entry name" value="alpha/beta-Hydrolases"/>
    <property type="match status" value="1"/>
</dbReference>
<gene>
    <name evidence="1" type="ORF">A4G28_24010</name>
</gene>
<evidence type="ECO:0000313" key="2">
    <source>
        <dbReference type="Proteomes" id="UP000077342"/>
    </source>
</evidence>